<dbReference type="RefSeq" id="WP_066544844.1">
    <property type="nucleotide sequence ID" value="NZ_MASJ01000012.1"/>
</dbReference>
<dbReference type="EMBL" id="MASJ01000012">
    <property type="protein sequence ID" value="OCS85645.1"/>
    <property type="molecule type" value="Genomic_DNA"/>
</dbReference>
<evidence type="ECO:0000256" key="1">
    <source>
        <dbReference type="SAM" id="Phobius"/>
    </source>
</evidence>
<dbReference type="AlphaFoldDB" id="A0A1C0YER9"/>
<reference evidence="2 3" key="1">
    <citation type="submission" date="2016-07" db="EMBL/GenBank/DDBJ databases">
        <title>Caryophanon tenue genome sequencing.</title>
        <authorList>
            <person name="Verma A."/>
            <person name="Pal Y."/>
            <person name="Krishnamurthi S."/>
        </authorList>
    </citation>
    <scope>NUCLEOTIDE SEQUENCE [LARGE SCALE GENOMIC DNA]</scope>
    <source>
        <strain evidence="2 3">DSM 14152</strain>
    </source>
</reference>
<proteinExistence type="predicted"/>
<accession>A0A1C0YER9</accession>
<dbReference type="Proteomes" id="UP000093199">
    <property type="component" value="Unassembled WGS sequence"/>
</dbReference>
<evidence type="ECO:0000313" key="2">
    <source>
        <dbReference type="EMBL" id="OCS85645.1"/>
    </source>
</evidence>
<protein>
    <submittedName>
        <fullName evidence="2">Uncharacterized protein</fullName>
    </submittedName>
</protein>
<evidence type="ECO:0000313" key="3">
    <source>
        <dbReference type="Proteomes" id="UP000093199"/>
    </source>
</evidence>
<feature type="transmembrane region" description="Helical" evidence="1">
    <location>
        <begin position="249"/>
        <end position="266"/>
    </location>
</feature>
<name>A0A1C0YER9_9BACL</name>
<sequence>MQLWNLFYETAQQTCDAIVANTYGDDSHIEVSADQYEQVIAQLPSDFTVPIHRGLFSYAQLQAIASLQKIDRIVVTDEGRIILECEIKSMSTAVSYAQSVWNGATNEEALQIAIAVGMGMYGEEFVESLLDGMEEQVVMNYAMKAGLKDELQFNSMKLTIKELSTVLTEKAMTTSVLMEKALSVLHKDALSAAIVTGVLSVIDIKHAIQRKISAQQLTKNMLKKLVSVIGGMIGFVLCSKLPTWLIPNVPIIISIVAGLTGMYMGGKYTKKFANKWLNKYIADDAELMLPMFEDAVVEVATTYVLNEEELDALIALVQKQKEWPRVLQTMYAEAQPPLYAYNWLKPLAFYIAMKREAIELPTGEQVLARLQQQNQQHVVWG</sequence>
<gene>
    <name evidence="2" type="ORF">A6M13_03005</name>
</gene>
<keyword evidence="1" id="KW-0812">Transmembrane</keyword>
<keyword evidence="3" id="KW-1185">Reference proteome</keyword>
<comment type="caution">
    <text evidence="2">The sequence shown here is derived from an EMBL/GenBank/DDBJ whole genome shotgun (WGS) entry which is preliminary data.</text>
</comment>
<dbReference type="OrthoDB" id="3196385at2"/>
<dbReference type="STRING" id="33978.A6M13_03005"/>
<keyword evidence="1" id="KW-0472">Membrane</keyword>
<keyword evidence="1" id="KW-1133">Transmembrane helix</keyword>
<organism evidence="2 3">
    <name type="scientific">Caryophanon tenue</name>
    <dbReference type="NCBI Taxonomy" id="33978"/>
    <lineage>
        <taxon>Bacteria</taxon>
        <taxon>Bacillati</taxon>
        <taxon>Bacillota</taxon>
        <taxon>Bacilli</taxon>
        <taxon>Bacillales</taxon>
        <taxon>Caryophanaceae</taxon>
        <taxon>Caryophanon</taxon>
    </lineage>
</organism>